<reference evidence="1 2" key="1">
    <citation type="submission" date="2021-08" db="EMBL/GenBank/DDBJ databases">
        <authorList>
            <person name="Peeters C."/>
        </authorList>
    </citation>
    <scope>NUCLEOTIDE SEQUENCE [LARGE SCALE GENOMIC DNA]</scope>
    <source>
        <strain evidence="1 2">LMG 32289</strain>
    </source>
</reference>
<keyword evidence="2" id="KW-1185">Reference proteome</keyword>
<proteinExistence type="predicted"/>
<name>A0ABM8WHW1_9BURK</name>
<evidence type="ECO:0000313" key="1">
    <source>
        <dbReference type="EMBL" id="CAG9166741.1"/>
    </source>
</evidence>
<dbReference type="EMBL" id="CAJZAG010000002">
    <property type="protein sequence ID" value="CAG9166741.1"/>
    <property type="molecule type" value="Genomic_DNA"/>
</dbReference>
<sequence>MPETGCRRMPMPEANIPFAPIAYREVSLGTRPREERVFVSPDDPQADATNRIDALAYRRYLDRAFSHPRPDMLRFEVRGHDVVALIAPGEGEIWFSEAAVPTRWDYVAVTEISIAMFELERARLARAGHPLPDAMQALLNQTLPGTPPSAGEASYADLESPEEIAQRRAAVIDRLRAANDKVREVANARQTVVRRVMRRGPRG</sequence>
<evidence type="ECO:0000313" key="2">
    <source>
        <dbReference type="Proteomes" id="UP000706525"/>
    </source>
</evidence>
<accession>A0ABM8WHW1</accession>
<dbReference type="RefSeq" id="WP_223983126.1">
    <property type="nucleotide sequence ID" value="NZ_CAJZAG010000002.1"/>
</dbReference>
<protein>
    <submittedName>
        <fullName evidence="1">Uncharacterized protein</fullName>
    </submittedName>
</protein>
<organism evidence="1 2">
    <name type="scientific">Cupriavidus pampae</name>
    <dbReference type="NCBI Taxonomy" id="659251"/>
    <lineage>
        <taxon>Bacteria</taxon>
        <taxon>Pseudomonadati</taxon>
        <taxon>Pseudomonadota</taxon>
        <taxon>Betaproteobacteria</taxon>
        <taxon>Burkholderiales</taxon>
        <taxon>Burkholderiaceae</taxon>
        <taxon>Cupriavidus</taxon>
    </lineage>
</organism>
<comment type="caution">
    <text evidence="1">The sequence shown here is derived from an EMBL/GenBank/DDBJ whole genome shotgun (WGS) entry which is preliminary data.</text>
</comment>
<dbReference type="Proteomes" id="UP000706525">
    <property type="component" value="Unassembled WGS sequence"/>
</dbReference>
<gene>
    <name evidence="1" type="ORF">LMG32289_01160</name>
</gene>